<accession>A0A502BIH3</accession>
<keyword evidence="3" id="KW-1185">Reference proteome</keyword>
<evidence type="ECO:0000313" key="2">
    <source>
        <dbReference type="EMBL" id="TPF74392.1"/>
    </source>
</evidence>
<reference evidence="2 3" key="1">
    <citation type="journal article" date="2003" name="Int. J. Syst. Evol. Microbiol.">
        <title>Towards a standardized format for the description of a novel species (of an established genus): Ochrobactrum gallinifaecis sp. nov.</title>
        <authorList>
            <person name="Kampfer P."/>
            <person name="Buczolits S."/>
            <person name="Albrecht A."/>
            <person name="Busse H.J."/>
            <person name="Stackebrandt E."/>
        </authorList>
    </citation>
    <scope>NUCLEOTIDE SEQUENCE [LARGE SCALE GENOMIC DNA]</scope>
    <source>
        <strain evidence="2 3">ISO 196</strain>
    </source>
</reference>
<sequence length="91" mass="9901">MELEEVAHVNGASNEHDGQATHAFEIKSNRRPTVNTTGTGVVRQLHKNNAENSSVVSSTVQQTELAAKGCSSAIHHKTYQIKDYIETKATP</sequence>
<comment type="caution">
    <text evidence="2">The sequence shown here is derived from an EMBL/GenBank/DDBJ whole genome shotgun (WGS) entry which is preliminary data.</text>
</comment>
<feature type="compositionally biased region" description="Basic and acidic residues" evidence="1">
    <location>
        <begin position="14"/>
        <end position="28"/>
    </location>
</feature>
<organism evidence="2 3">
    <name type="scientific">Brucella gallinifaecis</name>
    <dbReference type="NCBI Taxonomy" id="215590"/>
    <lineage>
        <taxon>Bacteria</taxon>
        <taxon>Pseudomonadati</taxon>
        <taxon>Pseudomonadota</taxon>
        <taxon>Alphaproteobacteria</taxon>
        <taxon>Hyphomicrobiales</taxon>
        <taxon>Brucellaceae</taxon>
        <taxon>Brucella/Ochrobactrum group</taxon>
        <taxon>Brucella</taxon>
    </lineage>
</organism>
<proteinExistence type="predicted"/>
<feature type="region of interest" description="Disordered" evidence="1">
    <location>
        <begin position="1"/>
        <end position="39"/>
    </location>
</feature>
<evidence type="ECO:0000313" key="3">
    <source>
        <dbReference type="Proteomes" id="UP000315388"/>
    </source>
</evidence>
<name>A0A502BIH3_9HYPH</name>
<evidence type="ECO:0000256" key="1">
    <source>
        <dbReference type="SAM" id="MobiDB-lite"/>
    </source>
</evidence>
<dbReference type="AlphaFoldDB" id="A0A502BIH3"/>
<dbReference type="RefSeq" id="WP_140905947.1">
    <property type="nucleotide sequence ID" value="NZ_JBHTMD010000011.1"/>
</dbReference>
<dbReference type="EMBL" id="VEWJ01000012">
    <property type="protein sequence ID" value="TPF74392.1"/>
    <property type="molecule type" value="Genomic_DNA"/>
</dbReference>
<dbReference type="Proteomes" id="UP000315388">
    <property type="component" value="Unassembled WGS sequence"/>
</dbReference>
<gene>
    <name evidence="2" type="ORF">FHY56_14885</name>
</gene>
<protein>
    <submittedName>
        <fullName evidence="2">Uncharacterized protein</fullName>
    </submittedName>
</protein>